<reference evidence="2" key="1">
    <citation type="submission" date="2016-06" db="EMBL/GenBank/DDBJ databases">
        <authorList>
            <person name="Varghese N."/>
            <person name="Submissions Spin"/>
        </authorList>
    </citation>
    <scope>NUCLEOTIDE SEQUENCE [LARGE SCALE GENOMIC DNA]</scope>
    <source>
        <strain evidence="2">DSM 43816</strain>
    </source>
</reference>
<evidence type="ECO:0000313" key="1">
    <source>
        <dbReference type="EMBL" id="SCE83202.1"/>
    </source>
</evidence>
<sequence>MSITHHPRPPYPTGNPLFIPAVPRAFTVRPVSVPTQLGDAAPPRVGPRVTYRGTAYPAEVVARGAAYEIFSGVELPGFDWAPRPGAPLPWRRFVHATEVTAVQDGPGPADEEPDAPLLVPLHRDRTWSQVQELTQQPSAAGDPVLATLRASAVVRRGTRMVKVLSARQLAGYVRGLLPHGFCHREHDVAHLRTPSALAVLRTDGGTAQDVVYALRWRAVDPTDYDSPTGAAHRGLVELAAGDRVGAAVLGTGFAPSSTQVVPEFVTRDFADLPMPANATLVAYPAEGVEVVLYAYQAEQRGWLRMVGPRWRHLLAAVPGISAEQEYVPIAEPAASTRLVGGYAGNEYEAVADLPGGFRVQALTRTARYPVESVARRLRYARWRDVDCVVLREETGWLRLRLCRPGPEAAAATGAQCHERGVYETWAPATDVTDDRIVDLPYPL</sequence>
<dbReference type="EMBL" id="LT607413">
    <property type="protein sequence ID" value="SCE83202.1"/>
    <property type="molecule type" value="Genomic_DNA"/>
</dbReference>
<organism evidence="1 2">
    <name type="scientific">Micromonospora echinospora</name>
    <name type="common">Micromonospora purpurea</name>
    <dbReference type="NCBI Taxonomy" id="1877"/>
    <lineage>
        <taxon>Bacteria</taxon>
        <taxon>Bacillati</taxon>
        <taxon>Actinomycetota</taxon>
        <taxon>Actinomycetes</taxon>
        <taxon>Micromonosporales</taxon>
        <taxon>Micromonosporaceae</taxon>
        <taxon>Micromonospora</taxon>
    </lineage>
</organism>
<protein>
    <recommendedName>
        <fullName evidence="3">LigA protein</fullName>
    </recommendedName>
</protein>
<accession>A0A1C4VGV0</accession>
<dbReference type="InParanoid" id="A0A1C4VGV0"/>
<name>A0A1C4VGV0_MICEC</name>
<dbReference type="Proteomes" id="UP000198253">
    <property type="component" value="Chromosome I"/>
</dbReference>
<gene>
    <name evidence="1" type="ORF">GA0070618_1249</name>
</gene>
<dbReference type="AlphaFoldDB" id="A0A1C4VGV0"/>
<keyword evidence="2" id="KW-1185">Reference proteome</keyword>
<evidence type="ECO:0000313" key="2">
    <source>
        <dbReference type="Proteomes" id="UP000198253"/>
    </source>
</evidence>
<proteinExistence type="predicted"/>
<evidence type="ECO:0008006" key="3">
    <source>
        <dbReference type="Google" id="ProtNLM"/>
    </source>
</evidence>